<keyword evidence="2" id="KW-0472">Membrane</keyword>
<dbReference type="EMBL" id="CP022163">
    <property type="protein sequence ID" value="ATB31673.1"/>
    <property type="molecule type" value="Genomic_DNA"/>
</dbReference>
<reference evidence="3 4" key="1">
    <citation type="submission" date="2017-06" db="EMBL/GenBank/DDBJ databases">
        <authorList>
            <person name="Kim H.J."/>
            <person name="Triplett B.A."/>
        </authorList>
    </citation>
    <scope>NUCLEOTIDE SEQUENCE [LARGE SCALE GENOMIC DNA]</scope>
    <source>
        <strain evidence="3 4">DSM 14713</strain>
    </source>
</reference>
<dbReference type="Pfam" id="PF11219">
    <property type="entry name" value="DUF3014"/>
    <property type="match status" value="1"/>
</dbReference>
<protein>
    <recommendedName>
        <fullName evidence="5">DUF3014 domain-containing protein</fullName>
    </recommendedName>
</protein>
<feature type="transmembrane region" description="Helical" evidence="2">
    <location>
        <begin position="36"/>
        <end position="56"/>
    </location>
</feature>
<gene>
    <name evidence="3" type="ORF">MEBOL_005136</name>
</gene>
<keyword evidence="2" id="KW-0812">Transmembrane</keyword>
<organism evidence="3 4">
    <name type="scientific">Melittangium boletus DSM 14713</name>
    <dbReference type="NCBI Taxonomy" id="1294270"/>
    <lineage>
        <taxon>Bacteria</taxon>
        <taxon>Pseudomonadati</taxon>
        <taxon>Myxococcota</taxon>
        <taxon>Myxococcia</taxon>
        <taxon>Myxococcales</taxon>
        <taxon>Cystobacterineae</taxon>
        <taxon>Archangiaceae</taxon>
        <taxon>Melittangium</taxon>
    </lineage>
</organism>
<dbReference type="InterPro" id="IPR021382">
    <property type="entry name" value="DUF3014"/>
</dbReference>
<dbReference type="Proteomes" id="UP000217289">
    <property type="component" value="Chromosome"/>
</dbReference>
<evidence type="ECO:0008006" key="5">
    <source>
        <dbReference type="Google" id="ProtNLM"/>
    </source>
</evidence>
<proteinExistence type="predicted"/>
<dbReference type="AlphaFoldDB" id="A0A250IKB0"/>
<feature type="region of interest" description="Disordered" evidence="1">
    <location>
        <begin position="64"/>
        <end position="93"/>
    </location>
</feature>
<name>A0A250IKB0_9BACT</name>
<evidence type="ECO:0000313" key="3">
    <source>
        <dbReference type="EMBL" id="ATB31673.1"/>
    </source>
</evidence>
<sequence>MGETLEDSLSEPNWQLPSEVPSGAPSPKPTPSRTPLIVGVAVVVVLLGAGLAYFWMGPKAPLPQQSAPVPPVAAAPDASTAEDTSAGEQVPVAQSDTRVRDLVGLLSAQPELQQWLSSTEDLMRRFTSAVSNIAEGESPRAALAFMAPKGAFQTVERGGRLFIRPESFSRYDAVARVIASLDTQTSAITYQALKPLFQGAFQEISRPGQSFDQTLSNAIQLILDTPVPEGDVEVVDSPGVNFTFAAPELEGLRPAQKHLLRMGPSNTRALQEKLRELRTALLLPAATPR</sequence>
<keyword evidence="2" id="KW-1133">Transmembrane helix</keyword>
<evidence type="ECO:0000256" key="2">
    <source>
        <dbReference type="SAM" id="Phobius"/>
    </source>
</evidence>
<feature type="compositionally biased region" description="Low complexity" evidence="1">
    <location>
        <begin position="74"/>
        <end position="86"/>
    </location>
</feature>
<evidence type="ECO:0000256" key="1">
    <source>
        <dbReference type="SAM" id="MobiDB-lite"/>
    </source>
</evidence>
<keyword evidence="4" id="KW-1185">Reference proteome</keyword>
<evidence type="ECO:0000313" key="4">
    <source>
        <dbReference type="Proteomes" id="UP000217289"/>
    </source>
</evidence>
<accession>A0A250IKB0</accession>
<feature type="region of interest" description="Disordered" evidence="1">
    <location>
        <begin position="1"/>
        <end position="32"/>
    </location>
</feature>
<dbReference type="KEGG" id="mbd:MEBOL_005136"/>